<keyword evidence="2" id="KW-1185">Reference proteome</keyword>
<proteinExistence type="predicted"/>
<sequence length="31" mass="3494">MVTLYHELLMGNGITCFRISNASSNINLFSF</sequence>
<dbReference type="AlphaFoldDB" id="A0A521DBM7"/>
<reference evidence="1 2" key="1">
    <citation type="submission" date="2017-05" db="EMBL/GenBank/DDBJ databases">
        <authorList>
            <person name="Varghese N."/>
            <person name="Submissions S."/>
        </authorList>
    </citation>
    <scope>NUCLEOTIDE SEQUENCE [LARGE SCALE GENOMIC DNA]</scope>
    <source>
        <strain evidence="1 2">DSM 21194</strain>
    </source>
</reference>
<evidence type="ECO:0000313" key="1">
    <source>
        <dbReference type="EMBL" id="SMO69015.1"/>
    </source>
</evidence>
<protein>
    <submittedName>
        <fullName evidence="1">Uncharacterized protein</fullName>
    </submittedName>
</protein>
<name>A0A521DBM7_9BACT</name>
<dbReference type="EMBL" id="FXTH01000009">
    <property type="protein sequence ID" value="SMO69015.1"/>
    <property type="molecule type" value="Genomic_DNA"/>
</dbReference>
<dbReference type="Proteomes" id="UP000317593">
    <property type="component" value="Unassembled WGS sequence"/>
</dbReference>
<organism evidence="1 2">
    <name type="scientific">Fodinibius sediminis</name>
    <dbReference type="NCBI Taxonomy" id="1214077"/>
    <lineage>
        <taxon>Bacteria</taxon>
        <taxon>Pseudomonadati</taxon>
        <taxon>Balneolota</taxon>
        <taxon>Balneolia</taxon>
        <taxon>Balneolales</taxon>
        <taxon>Balneolaceae</taxon>
        <taxon>Fodinibius</taxon>
    </lineage>
</organism>
<accession>A0A521DBM7</accession>
<evidence type="ECO:0000313" key="2">
    <source>
        <dbReference type="Proteomes" id="UP000317593"/>
    </source>
</evidence>
<gene>
    <name evidence="1" type="ORF">SAMN06265218_109135</name>
</gene>